<evidence type="ECO:0000256" key="9">
    <source>
        <dbReference type="ARBA" id="ARBA00023004"/>
    </source>
</evidence>
<evidence type="ECO:0000256" key="6">
    <source>
        <dbReference type="ARBA" id="ARBA00022723"/>
    </source>
</evidence>
<accession>A0A179FZ14</accession>
<reference evidence="15 16" key="1">
    <citation type="journal article" date="2016" name="PLoS Pathog.">
        <title>Biosynthesis of antibiotic leucinostatins in bio-control fungus Purpureocillium lilacinum and their inhibition on phytophthora revealed by genome mining.</title>
        <authorList>
            <person name="Wang G."/>
            <person name="Liu Z."/>
            <person name="Lin R."/>
            <person name="Li E."/>
            <person name="Mao Z."/>
            <person name="Ling J."/>
            <person name="Yang Y."/>
            <person name="Yin W.B."/>
            <person name="Xie B."/>
        </authorList>
    </citation>
    <scope>NUCLEOTIDE SEQUENCE [LARGE SCALE GENOMIC DNA]</scope>
    <source>
        <strain evidence="15">170</strain>
    </source>
</reference>
<dbReference type="InterPro" id="IPR050121">
    <property type="entry name" value="Cytochrome_P450_monoxygenase"/>
</dbReference>
<gene>
    <name evidence="15" type="ORF">VFPPC_03306</name>
</gene>
<comment type="subcellular location">
    <subcellularLocation>
        <location evidence="2">Membrane</location>
        <topology evidence="2">Single-pass membrane protein</topology>
    </subcellularLocation>
</comment>
<evidence type="ECO:0000313" key="16">
    <source>
        <dbReference type="Proteomes" id="UP000078397"/>
    </source>
</evidence>
<keyword evidence="4 12" id="KW-0349">Heme</keyword>
<evidence type="ECO:0000256" key="1">
    <source>
        <dbReference type="ARBA" id="ARBA00001971"/>
    </source>
</evidence>
<dbReference type="GO" id="GO:0004497">
    <property type="term" value="F:monooxygenase activity"/>
    <property type="evidence" value="ECO:0007669"/>
    <property type="project" value="UniProtKB-KW"/>
</dbReference>
<evidence type="ECO:0000256" key="11">
    <source>
        <dbReference type="ARBA" id="ARBA00023136"/>
    </source>
</evidence>
<evidence type="ECO:0000256" key="12">
    <source>
        <dbReference type="PIRSR" id="PIRSR602401-1"/>
    </source>
</evidence>
<dbReference type="InterPro" id="IPR036396">
    <property type="entry name" value="Cyt_P450_sf"/>
</dbReference>
<dbReference type="GO" id="GO:0016705">
    <property type="term" value="F:oxidoreductase activity, acting on paired donors, with incorporation or reduction of molecular oxygen"/>
    <property type="evidence" value="ECO:0007669"/>
    <property type="project" value="InterPro"/>
</dbReference>
<dbReference type="FunFam" id="1.10.630.10:FF:000069">
    <property type="entry name" value="Cytochrome P450, putative (Eurofung)"/>
    <property type="match status" value="1"/>
</dbReference>
<evidence type="ECO:0000256" key="7">
    <source>
        <dbReference type="ARBA" id="ARBA00022989"/>
    </source>
</evidence>
<organism evidence="15 16">
    <name type="scientific">Pochonia chlamydosporia 170</name>
    <dbReference type="NCBI Taxonomy" id="1380566"/>
    <lineage>
        <taxon>Eukaryota</taxon>
        <taxon>Fungi</taxon>
        <taxon>Dikarya</taxon>
        <taxon>Ascomycota</taxon>
        <taxon>Pezizomycotina</taxon>
        <taxon>Sordariomycetes</taxon>
        <taxon>Hypocreomycetidae</taxon>
        <taxon>Hypocreales</taxon>
        <taxon>Clavicipitaceae</taxon>
        <taxon>Pochonia</taxon>
    </lineage>
</organism>
<dbReference type="CDD" id="cd11062">
    <property type="entry name" value="CYP58-like"/>
    <property type="match status" value="1"/>
</dbReference>
<name>A0A179FZ14_METCM</name>
<keyword evidence="10 13" id="KW-0503">Monooxygenase</keyword>
<dbReference type="GO" id="GO:0016020">
    <property type="term" value="C:membrane"/>
    <property type="evidence" value="ECO:0007669"/>
    <property type="project" value="UniProtKB-SubCell"/>
</dbReference>
<dbReference type="InterPro" id="IPR017972">
    <property type="entry name" value="Cyt_P450_CS"/>
</dbReference>
<feature type="transmembrane region" description="Helical" evidence="14">
    <location>
        <begin position="6"/>
        <end position="29"/>
    </location>
</feature>
<dbReference type="Proteomes" id="UP000078397">
    <property type="component" value="Unassembled WGS sequence"/>
</dbReference>
<dbReference type="AlphaFoldDB" id="A0A179FZ14"/>
<dbReference type="GO" id="GO:0020037">
    <property type="term" value="F:heme binding"/>
    <property type="evidence" value="ECO:0007669"/>
    <property type="project" value="InterPro"/>
</dbReference>
<keyword evidence="8 13" id="KW-0560">Oxidoreductase</keyword>
<comment type="similarity">
    <text evidence="3 13">Belongs to the cytochrome P450 family.</text>
</comment>
<keyword evidence="11 14" id="KW-0472">Membrane</keyword>
<dbReference type="GeneID" id="28846817"/>
<dbReference type="PANTHER" id="PTHR24305:SF157">
    <property type="entry name" value="N-ACETYLTRYPTOPHAN 6-HYDROXYLASE IVOC-RELATED"/>
    <property type="match status" value="1"/>
</dbReference>
<evidence type="ECO:0000256" key="3">
    <source>
        <dbReference type="ARBA" id="ARBA00010617"/>
    </source>
</evidence>
<keyword evidence="16" id="KW-1185">Reference proteome</keyword>
<dbReference type="OrthoDB" id="3945418at2759"/>
<dbReference type="InterPro" id="IPR001128">
    <property type="entry name" value="Cyt_P450"/>
</dbReference>
<keyword evidence="9 12" id="KW-0408">Iron</keyword>
<evidence type="ECO:0000256" key="10">
    <source>
        <dbReference type="ARBA" id="ARBA00023033"/>
    </source>
</evidence>
<dbReference type="RefSeq" id="XP_018147453.1">
    <property type="nucleotide sequence ID" value="XM_018282823.1"/>
</dbReference>
<keyword evidence="5 14" id="KW-0812">Transmembrane</keyword>
<dbReference type="PROSITE" id="PS00086">
    <property type="entry name" value="CYTOCHROME_P450"/>
    <property type="match status" value="1"/>
</dbReference>
<dbReference type="STRING" id="1380566.A0A179FZ14"/>
<comment type="cofactor">
    <cofactor evidence="1 12">
        <name>heme</name>
        <dbReference type="ChEBI" id="CHEBI:30413"/>
    </cofactor>
</comment>
<dbReference type="GO" id="GO:0005506">
    <property type="term" value="F:iron ion binding"/>
    <property type="evidence" value="ECO:0007669"/>
    <property type="project" value="InterPro"/>
</dbReference>
<evidence type="ECO:0000256" key="5">
    <source>
        <dbReference type="ARBA" id="ARBA00022692"/>
    </source>
</evidence>
<dbReference type="PRINTS" id="PR00385">
    <property type="entry name" value="P450"/>
</dbReference>
<feature type="binding site" description="axial binding residue" evidence="12">
    <location>
        <position position="448"/>
    </location>
    <ligand>
        <name>heme</name>
        <dbReference type="ChEBI" id="CHEBI:30413"/>
    </ligand>
    <ligandPart>
        <name>Fe</name>
        <dbReference type="ChEBI" id="CHEBI:18248"/>
    </ligandPart>
</feature>
<dbReference type="Gene3D" id="1.10.630.10">
    <property type="entry name" value="Cytochrome P450"/>
    <property type="match status" value="1"/>
</dbReference>
<keyword evidence="6 12" id="KW-0479">Metal-binding</keyword>
<protein>
    <submittedName>
        <fullName evidence="15">Benzoate 4-monooxygenase cytochrome p450</fullName>
    </submittedName>
</protein>
<evidence type="ECO:0000256" key="13">
    <source>
        <dbReference type="RuleBase" id="RU000461"/>
    </source>
</evidence>
<dbReference type="Pfam" id="PF00067">
    <property type="entry name" value="p450"/>
    <property type="match status" value="1"/>
</dbReference>
<proteinExistence type="inferred from homology"/>
<evidence type="ECO:0000256" key="2">
    <source>
        <dbReference type="ARBA" id="ARBA00004167"/>
    </source>
</evidence>
<evidence type="ECO:0000256" key="14">
    <source>
        <dbReference type="SAM" id="Phobius"/>
    </source>
</evidence>
<evidence type="ECO:0000256" key="8">
    <source>
        <dbReference type="ARBA" id="ARBA00023002"/>
    </source>
</evidence>
<evidence type="ECO:0000313" key="15">
    <source>
        <dbReference type="EMBL" id="OAQ70916.1"/>
    </source>
</evidence>
<dbReference type="InterPro" id="IPR002401">
    <property type="entry name" value="Cyt_P450_E_grp-I"/>
</dbReference>
<dbReference type="KEGG" id="pchm:VFPPC_03306"/>
<dbReference type="PANTHER" id="PTHR24305">
    <property type="entry name" value="CYTOCHROME P450"/>
    <property type="match status" value="1"/>
</dbReference>
<dbReference type="PRINTS" id="PR00463">
    <property type="entry name" value="EP450I"/>
</dbReference>
<dbReference type="EMBL" id="LSBJ02000002">
    <property type="protein sequence ID" value="OAQ70916.1"/>
    <property type="molecule type" value="Genomic_DNA"/>
</dbReference>
<dbReference type="SUPFAM" id="SSF48264">
    <property type="entry name" value="Cytochrome P450"/>
    <property type="match status" value="1"/>
</dbReference>
<keyword evidence="7 14" id="KW-1133">Transmembrane helix</keyword>
<evidence type="ECO:0000256" key="4">
    <source>
        <dbReference type="ARBA" id="ARBA00022617"/>
    </source>
</evidence>
<sequence>MFNWPANLLLIASAAVAYALIILLWRLFLSPLAKFPGPKWAAVSLWAEFYYDVVCRGTFVWRIEDMHRQYGPCVRINPYEIHINDPEFYDELYVHTKKLDKYKWWTNLAGADGSSFSTIPHELHRLRRGALNPFFSARSVSKLEPLIRSKVDKLSSRLSALAKSGEVVRLDVAFMALTMDIICDYSFALDPKYLDEADFKLEWKQTIISAFEGGALGRQFPWMLPLMKRLPISFVTALNPPLGFLLRWQAGVEERVKPILDRKDDISLSGDKEASTRTIFHTLRDSDLPEREKTLQRLCDEGQILTGAGSETTAQTLARLFFYLRQKPSILTKLREELQRAIPDSASVPSWVELQQLPYLTAVIKEALRLSYGVTTRLPRVARQDIRYKEYTIPAGTPISQTPYFILMHPSVFPEPQEFRPERWLESGEKDSRLDRYLVNFGKGSRQCLGINLAHAEIYLTTATLVRQFDWDLYETTLDDIVCKRDFFVAVASLDSKGVRATMSMRNDNNT</sequence>
<comment type="caution">
    <text evidence="15">The sequence shown here is derived from an EMBL/GenBank/DDBJ whole genome shotgun (WGS) entry which is preliminary data.</text>
</comment>